<evidence type="ECO:0000256" key="7">
    <source>
        <dbReference type="SAM" id="MobiDB-lite"/>
    </source>
</evidence>
<dbReference type="PANTHER" id="PTHR44936">
    <property type="entry name" value="SENSOR PROTEIN CREC"/>
    <property type="match status" value="1"/>
</dbReference>
<sequence>MARIPFNVSAKTARLIGRENVSNLEGALIELIKNTYDADAKKCVVYYESSTDRLFIIDNGIGMNKDVIINNWMTIGNSTKKESVFTKSGRVNTGEKGIGRFALDRISEKCTMLTVSKDERFEWLVNWENFDSSEMITDTYAELNDISENIPEFLSDLGNEFLCDMLKSDFTGTGTCFVLENLRDQWNEVVIERVKSSLQKLLPPMENNVFELFFFLQGTKTKDARILPDLLNEYDYKLHFEVDDFGECTIQIHRNEFFFGAQFEKIMKKADFSDEDREYFNDKLIIKEGSIYDFLPGVEEKINIGPFSGDIYFYKLVLQSDNQEKYYYKNFVTKRTNFKELSGIKIYRDDFLVRPYGIYGTTGYDWLDLSTRKAESPAAVSHKSGSWRVQANQICGQIRISRLNDNLPDKSSREGIVETKEFKLFRELVVNFIEKLEEDRQYVIRKLDQLYKSTAKGEQALKIAKEELNKYKKEEGEKERNNKDNEADSEKKQSYENFHKAISYQEERIQDLQEEMGLLRTLATTGIVVNTYIHEIKALTTQLNVGVKEAYACLEEDNDIISAKEELKKLRVLKEKFNSWFKVTIDAVEMDKRKRKKENIGNIIQNSISKWKSVQNNKIDYVYVENEEIDIRCFPFDFETIISNLVTNSSTIFKNHKVEKPTIKIEIGRKDDKFYIKYSDNGPGLCEAFKREPQKILKHGVTDRRNANGEVVGTGMGLWIVDSIIQNYKGYIDLRKNIEKENGFFMDLFFEGREN</sequence>
<evidence type="ECO:0000256" key="2">
    <source>
        <dbReference type="ARBA" id="ARBA00012438"/>
    </source>
</evidence>
<evidence type="ECO:0000256" key="6">
    <source>
        <dbReference type="ARBA" id="ARBA00022840"/>
    </source>
</evidence>
<dbReference type="GO" id="GO:0004673">
    <property type="term" value="F:protein histidine kinase activity"/>
    <property type="evidence" value="ECO:0007669"/>
    <property type="project" value="UniProtKB-EC"/>
</dbReference>
<dbReference type="Pfam" id="PF13589">
    <property type="entry name" value="HATPase_c_3"/>
    <property type="match status" value="1"/>
</dbReference>
<evidence type="ECO:0000256" key="4">
    <source>
        <dbReference type="ARBA" id="ARBA00022741"/>
    </source>
</evidence>
<feature type="region of interest" description="Disordered" evidence="7">
    <location>
        <begin position="472"/>
        <end position="493"/>
    </location>
</feature>
<dbReference type="EMBL" id="CZAW01000041">
    <property type="protein sequence ID" value="CUP88879.1"/>
    <property type="molecule type" value="Genomic_DNA"/>
</dbReference>
<evidence type="ECO:0000256" key="3">
    <source>
        <dbReference type="ARBA" id="ARBA00022679"/>
    </source>
</evidence>
<evidence type="ECO:0000256" key="1">
    <source>
        <dbReference type="ARBA" id="ARBA00000085"/>
    </source>
</evidence>
<evidence type="ECO:0000313" key="9">
    <source>
        <dbReference type="EMBL" id="CUP88879.1"/>
    </source>
</evidence>
<dbReference type="Proteomes" id="UP000095712">
    <property type="component" value="Unassembled WGS sequence"/>
</dbReference>
<dbReference type="AlphaFoldDB" id="A0A174S381"/>
<dbReference type="SUPFAM" id="SSF55874">
    <property type="entry name" value="ATPase domain of HSP90 chaperone/DNA topoisomerase II/histidine kinase"/>
    <property type="match status" value="2"/>
</dbReference>
<proteinExistence type="predicted"/>
<dbReference type="RefSeq" id="WP_055152795.1">
    <property type="nucleotide sequence ID" value="NZ_CZAW01000041.1"/>
</dbReference>
<dbReference type="InterPro" id="IPR036890">
    <property type="entry name" value="HATPase_C_sf"/>
</dbReference>
<comment type="catalytic activity">
    <reaction evidence="1">
        <text>ATP + protein L-histidine = ADP + protein N-phospho-L-histidine.</text>
        <dbReference type="EC" id="2.7.13.3"/>
    </reaction>
</comment>
<reference evidence="9 10" key="1">
    <citation type="submission" date="2015-09" db="EMBL/GenBank/DDBJ databases">
        <authorList>
            <consortium name="Pathogen Informatics"/>
        </authorList>
    </citation>
    <scope>NUCLEOTIDE SEQUENCE [LARGE SCALE GENOMIC DNA]</scope>
    <source>
        <strain evidence="9 10">2789STDY5834911</strain>
    </source>
</reference>
<keyword evidence="3" id="KW-0808">Transferase</keyword>
<dbReference type="InterPro" id="IPR003594">
    <property type="entry name" value="HATPase_dom"/>
</dbReference>
<keyword evidence="4" id="KW-0547">Nucleotide-binding</keyword>
<accession>A0A174S381</accession>
<dbReference type="GO" id="GO:0005524">
    <property type="term" value="F:ATP binding"/>
    <property type="evidence" value="ECO:0007669"/>
    <property type="project" value="UniProtKB-KW"/>
</dbReference>
<keyword evidence="6" id="KW-0067">ATP-binding</keyword>
<feature type="domain" description="Histidine kinase/HSP90-like ATPase" evidence="8">
    <location>
        <begin position="638"/>
        <end position="738"/>
    </location>
</feature>
<evidence type="ECO:0000313" key="10">
    <source>
        <dbReference type="Proteomes" id="UP000095712"/>
    </source>
</evidence>
<dbReference type="EC" id="2.7.13.3" evidence="2"/>
<evidence type="ECO:0000259" key="8">
    <source>
        <dbReference type="Pfam" id="PF02518"/>
    </source>
</evidence>
<dbReference type="InterPro" id="IPR050980">
    <property type="entry name" value="2C_sensor_his_kinase"/>
</dbReference>
<keyword evidence="5" id="KW-0418">Kinase</keyword>
<protein>
    <recommendedName>
        <fullName evidence="2">histidine kinase</fullName>
        <ecNumber evidence="2">2.7.13.3</ecNumber>
    </recommendedName>
</protein>
<dbReference type="Pfam" id="PF02518">
    <property type="entry name" value="HATPase_c"/>
    <property type="match status" value="1"/>
</dbReference>
<dbReference type="PANTHER" id="PTHR44936:SF10">
    <property type="entry name" value="SENSOR PROTEIN RSTB"/>
    <property type="match status" value="1"/>
</dbReference>
<gene>
    <name evidence="9" type="ORF">ERS852523_03151</name>
</gene>
<name>A0A174S381_9FIRM</name>
<organism evidence="9 10">
    <name type="scientific">Blautia wexlerae</name>
    <dbReference type="NCBI Taxonomy" id="418240"/>
    <lineage>
        <taxon>Bacteria</taxon>
        <taxon>Bacillati</taxon>
        <taxon>Bacillota</taxon>
        <taxon>Clostridia</taxon>
        <taxon>Lachnospirales</taxon>
        <taxon>Lachnospiraceae</taxon>
        <taxon>Blautia</taxon>
    </lineage>
</organism>
<evidence type="ECO:0000256" key="5">
    <source>
        <dbReference type="ARBA" id="ARBA00022777"/>
    </source>
</evidence>
<dbReference type="Gene3D" id="3.30.565.10">
    <property type="entry name" value="Histidine kinase-like ATPase, C-terminal domain"/>
    <property type="match status" value="2"/>
</dbReference>